<evidence type="ECO:0000256" key="1">
    <source>
        <dbReference type="ARBA" id="ARBA00004370"/>
    </source>
</evidence>
<gene>
    <name evidence="6" type="ORF">DBW97_04380</name>
</gene>
<keyword evidence="2 5" id="KW-0812">Transmembrane</keyword>
<keyword evidence="3 5" id="KW-1133">Transmembrane helix</keyword>
<dbReference type="InterPro" id="IPR001129">
    <property type="entry name" value="Membr-assoc_MAPEG"/>
</dbReference>
<dbReference type="GO" id="GO:0016020">
    <property type="term" value="C:membrane"/>
    <property type="evidence" value="ECO:0007669"/>
    <property type="project" value="UniProtKB-SubCell"/>
</dbReference>
<dbReference type="Pfam" id="PF01124">
    <property type="entry name" value="MAPEG"/>
    <property type="match status" value="1"/>
</dbReference>
<dbReference type="AlphaFoldDB" id="A0A368BKD5"/>
<keyword evidence="4 5" id="KW-0472">Membrane</keyword>
<evidence type="ECO:0000313" key="6">
    <source>
        <dbReference type="EMBL" id="RCL37778.1"/>
    </source>
</evidence>
<sequence length="122" mass="13947">MESFIIYALVLALVQIWLIPMTLNLHNLQWQLSDRSEEIERSDMLKRALRAADNLKETLPVFLALVLLAMVAEKDVSNLACWWLIFRVAHGVCYLFKINYVRTLAWLGALGSLILMACQIVA</sequence>
<dbReference type="InterPro" id="IPR023352">
    <property type="entry name" value="MAPEG-like_dom_sf"/>
</dbReference>
<comment type="caution">
    <text evidence="6">The sequence shown here is derived from an EMBL/GenBank/DDBJ whole genome shotgun (WGS) entry which is preliminary data.</text>
</comment>
<evidence type="ECO:0000256" key="3">
    <source>
        <dbReference type="ARBA" id="ARBA00022989"/>
    </source>
</evidence>
<proteinExistence type="predicted"/>
<evidence type="ECO:0000256" key="5">
    <source>
        <dbReference type="SAM" id="Phobius"/>
    </source>
</evidence>
<dbReference type="EMBL" id="QOPD01000007">
    <property type="protein sequence ID" value="RCL37778.1"/>
    <property type="molecule type" value="Genomic_DNA"/>
</dbReference>
<protein>
    <submittedName>
        <fullName evidence="6">MAPEG family protein</fullName>
    </submittedName>
</protein>
<reference evidence="6 7" key="1">
    <citation type="journal article" date="2018" name="Microbiome">
        <title>Fine metagenomic profile of the Mediterranean stratified and mixed water columns revealed by assembly and recruitment.</title>
        <authorList>
            <person name="Haro-Moreno J.M."/>
            <person name="Lopez-Perez M."/>
            <person name="De La Torre J.R."/>
            <person name="Picazo A."/>
            <person name="Camacho A."/>
            <person name="Rodriguez-Valera F."/>
        </authorList>
    </citation>
    <scope>NUCLEOTIDE SEQUENCE [LARGE SCALE GENOMIC DNA]</scope>
    <source>
        <strain evidence="6">MED-G83</strain>
    </source>
</reference>
<evidence type="ECO:0000256" key="2">
    <source>
        <dbReference type="ARBA" id="ARBA00022692"/>
    </source>
</evidence>
<evidence type="ECO:0000256" key="4">
    <source>
        <dbReference type="ARBA" id="ARBA00023136"/>
    </source>
</evidence>
<dbReference type="Proteomes" id="UP000252147">
    <property type="component" value="Unassembled WGS sequence"/>
</dbReference>
<dbReference type="PANTHER" id="PTHR35371:SF1">
    <property type="entry name" value="BLR7753 PROTEIN"/>
    <property type="match status" value="1"/>
</dbReference>
<feature type="transmembrane region" description="Helical" evidence="5">
    <location>
        <begin position="6"/>
        <end position="25"/>
    </location>
</feature>
<name>A0A368BKD5_9GAMM</name>
<dbReference type="PANTHER" id="PTHR35371">
    <property type="entry name" value="INNER MEMBRANE PROTEIN"/>
    <property type="match status" value="1"/>
</dbReference>
<feature type="transmembrane region" description="Helical" evidence="5">
    <location>
        <begin position="103"/>
        <end position="121"/>
    </location>
</feature>
<dbReference type="Gene3D" id="1.20.120.550">
    <property type="entry name" value="Membrane associated eicosanoid/glutathione metabolism-like domain"/>
    <property type="match status" value="1"/>
</dbReference>
<dbReference type="SUPFAM" id="SSF161084">
    <property type="entry name" value="MAPEG domain-like"/>
    <property type="match status" value="1"/>
</dbReference>
<evidence type="ECO:0000313" key="7">
    <source>
        <dbReference type="Proteomes" id="UP000252147"/>
    </source>
</evidence>
<organism evidence="6 7">
    <name type="scientific">SAR86 cluster bacterium</name>
    <dbReference type="NCBI Taxonomy" id="2030880"/>
    <lineage>
        <taxon>Bacteria</taxon>
        <taxon>Pseudomonadati</taxon>
        <taxon>Pseudomonadota</taxon>
        <taxon>Gammaproteobacteria</taxon>
        <taxon>SAR86 cluster</taxon>
    </lineage>
</organism>
<accession>A0A368BKD5</accession>
<comment type="subcellular location">
    <subcellularLocation>
        <location evidence="1">Membrane</location>
    </subcellularLocation>
</comment>